<feature type="domain" description="3-hydroxyacyl-CoA dehydrogenase C-terminal" evidence="6">
    <location>
        <begin position="195"/>
        <end position="291"/>
    </location>
</feature>
<reference evidence="8 9" key="1">
    <citation type="journal article" date="2010" name="J. Bacteriol.">
        <title>Biochemical characterization of a novel indole prenyltransferase from Streptomyces sp. SN-593.</title>
        <authorList>
            <person name="Takahashi S."/>
            <person name="Takagi H."/>
            <person name="Toyoda A."/>
            <person name="Uramoto M."/>
            <person name="Nogawa T."/>
            <person name="Ueki M."/>
            <person name="Sakaki Y."/>
            <person name="Osada H."/>
        </authorList>
    </citation>
    <scope>NUCLEOTIDE SEQUENCE [LARGE SCALE GENOMIC DNA]</scope>
    <source>
        <strain evidence="8 9">SN-593</strain>
    </source>
</reference>
<keyword evidence="9" id="KW-1185">Reference proteome</keyword>
<dbReference type="InterPro" id="IPR008927">
    <property type="entry name" value="6-PGluconate_DH-like_C_sf"/>
</dbReference>
<reference evidence="8 9" key="3">
    <citation type="journal article" date="2011" name="Nat. Chem. Biol.">
        <title>Reveromycin A biosynthesis uses RevG and RevJ for stereospecific spiroacetal formation.</title>
        <authorList>
            <person name="Takahashi S."/>
            <person name="Toyoda A."/>
            <person name="Sekiyama Y."/>
            <person name="Takagi H."/>
            <person name="Nogawa T."/>
            <person name="Uramoto M."/>
            <person name="Suzuki R."/>
            <person name="Koshino H."/>
            <person name="Kumano T."/>
            <person name="Panthee S."/>
            <person name="Dairi T."/>
            <person name="Ishikawa J."/>
            <person name="Ikeda H."/>
            <person name="Sakaki Y."/>
            <person name="Osada H."/>
        </authorList>
    </citation>
    <scope>NUCLEOTIDE SEQUENCE [LARGE SCALE GENOMIC DNA]</scope>
    <source>
        <strain evidence="8 9">SN-593</strain>
    </source>
</reference>
<dbReference type="KEGG" id="arev:RVR_10020"/>
<accession>A0A7U3VSS5</accession>
<dbReference type="GO" id="GO:0070403">
    <property type="term" value="F:NAD+ binding"/>
    <property type="evidence" value="ECO:0007669"/>
    <property type="project" value="InterPro"/>
</dbReference>
<dbReference type="InterPro" id="IPR022694">
    <property type="entry name" value="3-OHacyl-CoA_DH"/>
</dbReference>
<evidence type="ECO:0000256" key="4">
    <source>
        <dbReference type="PIRSR" id="PIRSR000105-1"/>
    </source>
</evidence>
<evidence type="ECO:0000313" key="9">
    <source>
        <dbReference type="Proteomes" id="UP000595703"/>
    </source>
</evidence>
<dbReference type="InterPro" id="IPR006176">
    <property type="entry name" value="3-OHacyl-CoA_DH_NAD-bd"/>
</dbReference>
<protein>
    <submittedName>
        <fullName evidence="8">Putative 3-hydroxyacyl-CoA dehydrogenase</fullName>
    </submittedName>
</protein>
<evidence type="ECO:0000256" key="1">
    <source>
        <dbReference type="ARBA" id="ARBA00005086"/>
    </source>
</evidence>
<dbReference type="PIRSF" id="PIRSF000105">
    <property type="entry name" value="HCDH"/>
    <property type="match status" value="1"/>
</dbReference>
<feature type="site" description="Important for catalytic activity" evidence="4">
    <location>
        <position position="149"/>
    </location>
</feature>
<evidence type="ECO:0000313" key="8">
    <source>
        <dbReference type="EMBL" id="BBB02231.1"/>
    </source>
</evidence>
<evidence type="ECO:0000256" key="5">
    <source>
        <dbReference type="PIRSR" id="PIRSR000105-2"/>
    </source>
</evidence>
<evidence type="ECO:0000256" key="2">
    <source>
        <dbReference type="ARBA" id="ARBA00009463"/>
    </source>
</evidence>
<evidence type="ECO:0000259" key="7">
    <source>
        <dbReference type="Pfam" id="PF02737"/>
    </source>
</evidence>
<dbReference type="InterPro" id="IPR006108">
    <property type="entry name" value="3HC_DH_C"/>
</dbReference>
<dbReference type="SUPFAM" id="SSF48179">
    <property type="entry name" value="6-phosphogluconate dehydrogenase C-terminal domain-like"/>
    <property type="match status" value="1"/>
</dbReference>
<dbReference type="InterPro" id="IPR006180">
    <property type="entry name" value="3-OHacyl-CoA_DH_CS"/>
</dbReference>
<proteinExistence type="inferred from homology"/>
<reference evidence="8 9" key="2">
    <citation type="journal article" date="2011" name="J. Antibiot.">
        <title>Furaquinocins I and J: novel polyketide isoprenoid hybrid compounds from Streptomyces reveromyceticus SN-593.</title>
        <authorList>
            <person name="Panthee S."/>
            <person name="Takahashi S."/>
            <person name="Takagi H."/>
            <person name="Nogawa T."/>
            <person name="Oowada E."/>
            <person name="Uramoto M."/>
            <person name="Osada H."/>
        </authorList>
    </citation>
    <scope>NUCLEOTIDE SEQUENCE [LARGE SCALE GENOMIC DNA]</scope>
    <source>
        <strain evidence="8 9">SN-593</strain>
    </source>
</reference>
<feature type="binding site" evidence="5">
    <location>
        <begin position="23"/>
        <end position="28"/>
    </location>
    <ligand>
        <name>NAD(+)</name>
        <dbReference type="ChEBI" id="CHEBI:57540"/>
    </ligand>
</feature>
<feature type="binding site" evidence="5">
    <location>
        <position position="101"/>
    </location>
    <ligand>
        <name>NAD(+)</name>
        <dbReference type="ChEBI" id="CHEBI:57540"/>
    </ligand>
</feature>
<dbReference type="GO" id="GO:0006631">
    <property type="term" value="P:fatty acid metabolic process"/>
    <property type="evidence" value="ECO:0007669"/>
    <property type="project" value="InterPro"/>
</dbReference>
<dbReference type="PROSITE" id="PS00067">
    <property type="entry name" value="3HCDH"/>
    <property type="match status" value="1"/>
</dbReference>
<organism evidence="8 9">
    <name type="scientific">Actinacidiphila reveromycinica</name>
    <dbReference type="NCBI Taxonomy" id="659352"/>
    <lineage>
        <taxon>Bacteria</taxon>
        <taxon>Bacillati</taxon>
        <taxon>Actinomycetota</taxon>
        <taxon>Actinomycetes</taxon>
        <taxon>Kitasatosporales</taxon>
        <taxon>Streptomycetaceae</taxon>
        <taxon>Actinacidiphila</taxon>
    </lineage>
</organism>
<dbReference type="Pfam" id="PF02737">
    <property type="entry name" value="3HCDH_N"/>
    <property type="match status" value="1"/>
</dbReference>
<feature type="domain" description="3-hydroxyacyl-CoA dehydrogenase NAD binding" evidence="7">
    <location>
        <begin position="19"/>
        <end position="192"/>
    </location>
</feature>
<dbReference type="SUPFAM" id="SSF51735">
    <property type="entry name" value="NAD(P)-binding Rossmann-fold domains"/>
    <property type="match status" value="1"/>
</dbReference>
<dbReference type="PANTHER" id="PTHR48075">
    <property type="entry name" value="3-HYDROXYACYL-COA DEHYDROGENASE FAMILY PROTEIN"/>
    <property type="match status" value="1"/>
</dbReference>
<feature type="binding site" evidence="5">
    <location>
        <position position="106"/>
    </location>
    <ligand>
        <name>NAD(+)</name>
        <dbReference type="ChEBI" id="CHEBI:57540"/>
    </ligand>
</feature>
<feature type="binding site" evidence="5">
    <location>
        <position position="46"/>
    </location>
    <ligand>
        <name>NAD(+)</name>
        <dbReference type="ChEBI" id="CHEBI:57540"/>
    </ligand>
</feature>
<comment type="pathway">
    <text evidence="1">Lipid metabolism; butanoate metabolism.</text>
</comment>
<dbReference type="AlphaFoldDB" id="A0A7U3VSS5"/>
<dbReference type="PANTHER" id="PTHR48075:SF5">
    <property type="entry name" value="3-HYDROXYBUTYRYL-COA DEHYDROGENASE"/>
    <property type="match status" value="1"/>
</dbReference>
<keyword evidence="3" id="KW-0560">Oxidoreductase</keyword>
<comment type="similarity">
    <text evidence="2">Belongs to the 3-hydroxyacyl-CoA dehydrogenase family.</text>
</comment>
<evidence type="ECO:0000256" key="3">
    <source>
        <dbReference type="ARBA" id="ARBA00023002"/>
    </source>
</evidence>
<dbReference type="GO" id="GO:0016616">
    <property type="term" value="F:oxidoreductase activity, acting on the CH-OH group of donors, NAD or NADP as acceptor"/>
    <property type="evidence" value="ECO:0007669"/>
    <property type="project" value="InterPro"/>
</dbReference>
<dbReference type="Pfam" id="PF00725">
    <property type="entry name" value="3HCDH"/>
    <property type="match status" value="1"/>
</dbReference>
<keyword evidence="5" id="KW-0520">NAD</keyword>
<feature type="binding site" evidence="5">
    <location>
        <position position="128"/>
    </location>
    <ligand>
        <name>NAD(+)</name>
        <dbReference type="ChEBI" id="CHEBI:57540"/>
    </ligand>
</feature>
<evidence type="ECO:0000259" key="6">
    <source>
        <dbReference type="Pfam" id="PF00725"/>
    </source>
</evidence>
<feature type="binding site" evidence="5">
    <location>
        <position position="152"/>
    </location>
    <ligand>
        <name>NAD(+)</name>
        <dbReference type="ChEBI" id="CHEBI:57540"/>
    </ligand>
</feature>
<dbReference type="Proteomes" id="UP000595703">
    <property type="component" value="Chromosome"/>
</dbReference>
<dbReference type="Gene3D" id="1.10.1040.10">
    <property type="entry name" value="N-(1-d-carboxylethyl)-l-norvaline Dehydrogenase, domain 2"/>
    <property type="match status" value="1"/>
</dbReference>
<sequence>MARRTVRSTMGTDYTAHRLAVIGAGVMGTNISTLALGHGVPVTLVDLDDAVLAQARTTIRQKLRHAALVGALPDRPQAELTTTTSLADIADATSVVEAVVEIAETKYKVLAEASSLVRPGTTLISNTSCISIDEMAAHVARPEELVGTHFMNPSYMIKMVEVIRGSATSDAVLAGVGDLLTVLGRQSLVINDSTGFVINRLLHPLINTAAMLVQEGVASVEVVDGLLEGCLGHATGPLRTGDLIGLDNLVDSLQVLYERRGDESCKPCDLLLEKVREGHHGRKTGRGFYDYGKVAS</sequence>
<dbReference type="EMBL" id="AP018365">
    <property type="protein sequence ID" value="BBB02231.1"/>
    <property type="molecule type" value="Genomic_DNA"/>
</dbReference>
<reference evidence="8 9" key="4">
    <citation type="journal article" date="2020" name="Sci. Rep.">
        <title>beta-carboline chemical signals induce reveromycin production through a LuxR family regulator in Streptomyces sp. SN-593.</title>
        <authorList>
            <person name="Panthee S."/>
            <person name="Kito N."/>
            <person name="Hayashi T."/>
            <person name="Shimizu T."/>
            <person name="Ishikawa J."/>
            <person name="Hamamoto H."/>
            <person name="Osada H."/>
            <person name="Takahashi S."/>
        </authorList>
    </citation>
    <scope>NUCLEOTIDE SEQUENCE [LARGE SCALE GENOMIC DNA]</scope>
    <source>
        <strain evidence="8 9">SN-593</strain>
    </source>
</reference>
<gene>
    <name evidence="8" type="ORF">RVR_10020</name>
</gene>
<name>A0A7U3VSS5_9ACTN</name>
<dbReference type="Gene3D" id="3.40.50.720">
    <property type="entry name" value="NAD(P)-binding Rossmann-like Domain"/>
    <property type="match status" value="1"/>
</dbReference>
<dbReference type="InterPro" id="IPR013328">
    <property type="entry name" value="6PGD_dom2"/>
</dbReference>
<dbReference type="InterPro" id="IPR036291">
    <property type="entry name" value="NAD(P)-bd_dom_sf"/>
</dbReference>
<feature type="binding site" evidence="5">
    <location>
        <position position="283"/>
    </location>
    <ligand>
        <name>NAD(+)</name>
        <dbReference type="ChEBI" id="CHEBI:57540"/>
    </ligand>
</feature>